<dbReference type="GO" id="GO:0004066">
    <property type="term" value="F:asparagine synthase (glutamine-hydrolyzing) activity"/>
    <property type="evidence" value="ECO:0007669"/>
    <property type="project" value="UniProtKB-EC"/>
</dbReference>
<keyword evidence="10" id="KW-1185">Reference proteome</keyword>
<dbReference type="PANTHER" id="PTHR43284:SF1">
    <property type="entry name" value="ASPARAGINE SYNTHETASE"/>
    <property type="match status" value="1"/>
</dbReference>
<accession>A0A8D4VME5</accession>
<evidence type="ECO:0000256" key="3">
    <source>
        <dbReference type="ARBA" id="ARBA00012737"/>
    </source>
</evidence>
<evidence type="ECO:0000256" key="7">
    <source>
        <dbReference type="ARBA" id="ARBA00048741"/>
    </source>
</evidence>
<organism evidence="9 10">
    <name type="scientific">Methylogaea oryzae</name>
    <dbReference type="NCBI Taxonomy" id="1295382"/>
    <lineage>
        <taxon>Bacteria</taxon>
        <taxon>Pseudomonadati</taxon>
        <taxon>Pseudomonadota</taxon>
        <taxon>Gammaproteobacteria</taxon>
        <taxon>Methylococcales</taxon>
        <taxon>Methylococcaceae</taxon>
        <taxon>Methylogaea</taxon>
    </lineage>
</organism>
<dbReference type="InterPro" id="IPR017932">
    <property type="entry name" value="GATase_2_dom"/>
</dbReference>
<comment type="catalytic activity">
    <reaction evidence="7">
        <text>L-aspartate + L-glutamine + ATP + H2O = L-asparagine + L-glutamate + AMP + diphosphate + H(+)</text>
        <dbReference type="Rhea" id="RHEA:12228"/>
        <dbReference type="ChEBI" id="CHEBI:15377"/>
        <dbReference type="ChEBI" id="CHEBI:15378"/>
        <dbReference type="ChEBI" id="CHEBI:29985"/>
        <dbReference type="ChEBI" id="CHEBI:29991"/>
        <dbReference type="ChEBI" id="CHEBI:30616"/>
        <dbReference type="ChEBI" id="CHEBI:33019"/>
        <dbReference type="ChEBI" id="CHEBI:58048"/>
        <dbReference type="ChEBI" id="CHEBI:58359"/>
        <dbReference type="ChEBI" id="CHEBI:456215"/>
        <dbReference type="EC" id="6.3.5.4"/>
    </reaction>
</comment>
<dbReference type="Pfam" id="PF13522">
    <property type="entry name" value="GATase_6"/>
    <property type="match status" value="1"/>
</dbReference>
<feature type="domain" description="Glutamine amidotransferase type-2" evidence="8">
    <location>
        <begin position="2"/>
        <end position="220"/>
    </location>
</feature>
<keyword evidence="5" id="KW-0067">ATP-binding</keyword>
<evidence type="ECO:0000256" key="4">
    <source>
        <dbReference type="ARBA" id="ARBA00022741"/>
    </source>
</evidence>
<dbReference type="InterPro" id="IPR051786">
    <property type="entry name" value="ASN_synthetase/amidase"/>
</dbReference>
<dbReference type="PROSITE" id="PS51278">
    <property type="entry name" value="GATASE_TYPE_2"/>
    <property type="match status" value="1"/>
</dbReference>
<evidence type="ECO:0000256" key="1">
    <source>
        <dbReference type="ARBA" id="ARBA00005187"/>
    </source>
</evidence>
<protein>
    <recommendedName>
        <fullName evidence="3">asparagine synthase (glutamine-hydrolyzing)</fullName>
        <ecNumber evidence="3">6.3.5.4</ecNumber>
    </recommendedName>
</protein>
<dbReference type="NCBIfam" id="TIGR01536">
    <property type="entry name" value="asn_synth_AEB"/>
    <property type="match status" value="1"/>
</dbReference>
<gene>
    <name evidence="9" type="ORF">MoryE10_05300</name>
</gene>
<keyword evidence="4" id="KW-0547">Nucleotide-binding</keyword>
<dbReference type="Pfam" id="PF00534">
    <property type="entry name" value="Glycos_transf_1"/>
    <property type="match status" value="1"/>
</dbReference>
<proteinExistence type="inferred from homology"/>
<dbReference type="Pfam" id="PF00733">
    <property type="entry name" value="Asn_synthase"/>
    <property type="match status" value="1"/>
</dbReference>
<evidence type="ECO:0000256" key="5">
    <source>
        <dbReference type="ARBA" id="ARBA00022840"/>
    </source>
</evidence>
<dbReference type="EMBL" id="AP019782">
    <property type="protein sequence ID" value="BBL69924.1"/>
    <property type="molecule type" value="Genomic_DNA"/>
</dbReference>
<dbReference type="GO" id="GO:0006529">
    <property type="term" value="P:asparagine biosynthetic process"/>
    <property type="evidence" value="ECO:0007669"/>
    <property type="project" value="InterPro"/>
</dbReference>
<dbReference type="RefSeq" id="WP_221048119.1">
    <property type="nucleotide sequence ID" value="NZ_AP019782.1"/>
</dbReference>
<name>A0A8D4VME5_9GAMM</name>
<dbReference type="GO" id="GO:0005524">
    <property type="term" value="F:ATP binding"/>
    <property type="evidence" value="ECO:0007669"/>
    <property type="project" value="UniProtKB-KW"/>
</dbReference>
<comment type="similarity">
    <text evidence="2">Belongs to the asparagine synthetase family.</text>
</comment>
<keyword evidence="6" id="KW-0315">Glutamine amidotransferase</keyword>
<evidence type="ECO:0000313" key="9">
    <source>
        <dbReference type="EMBL" id="BBL69924.1"/>
    </source>
</evidence>
<dbReference type="InterPro" id="IPR033738">
    <property type="entry name" value="AsnB_N"/>
</dbReference>
<dbReference type="GO" id="GO:0005829">
    <property type="term" value="C:cytosol"/>
    <property type="evidence" value="ECO:0007669"/>
    <property type="project" value="TreeGrafter"/>
</dbReference>
<evidence type="ECO:0000256" key="6">
    <source>
        <dbReference type="ARBA" id="ARBA00022962"/>
    </source>
</evidence>
<comment type="pathway">
    <text evidence="1">Amino-acid biosynthesis; L-asparagine biosynthesis; L-asparagine from L-aspartate (L-Gln route): step 1/1.</text>
</comment>
<evidence type="ECO:0000313" key="10">
    <source>
        <dbReference type="Proteomes" id="UP000824988"/>
    </source>
</evidence>
<dbReference type="InterPro" id="IPR001962">
    <property type="entry name" value="Asn_synthase"/>
</dbReference>
<dbReference type="PANTHER" id="PTHR43284">
    <property type="entry name" value="ASPARAGINE SYNTHETASE (GLUTAMINE-HYDROLYZING)"/>
    <property type="match status" value="1"/>
</dbReference>
<dbReference type="InterPro" id="IPR001296">
    <property type="entry name" value="Glyco_trans_1"/>
</dbReference>
<sequence length="1311" mass="145005">MCGIAGIYSFGSLIAEKEDQLRLVNRMTDRMVHRGPDADGVWGDDKGRCVLGHRRLSIIDVSDAGRQPMGWNDGEWVISFNGEIYNFLELKRDLSAQGISFHGRTDTEVLLAALATWGLDTLARLDGMFAFAAFHQPSGELILARDPFGEKPLYYMQCQGGAIAFASELQCLEEVPGFSGDVSADALAELLMFQYVGAPRSIYRDVHKLPPGHWMRIKEGKSPEIQRYFQFSPGSSGFSTSSREVLADELEDILVRSLQRRLIADVPLGAFLSGGVDSSTVCALARRKLGVPLQTFSIGFEGADESEHEIARLFAKHLGTEHRDQILMPSATDFLEHSGKYLDEPNADSSCLPTYLLSQFARQYVTVALSGDGGDELFGGYGRYFETLRDELDNRTLYHDSNWHPGRAYYSNRILIFTPEQLNRLIGLVPEGAAKHLNRLRGEIDTNDVPLLCRLRASDTENYMPGAVLPKVDRMSMQHSLEVRTPFLNVELARFAERLPVEYLTKNHQGKLLLKEIAYRYLPRDIIDMPKKGFGLPLTAHWGKPAMIQALSSALSPESKLGSWLGEKRARAFVDQQSSADGFSLYQVWGVVMLERWLRDRPAKLPEYDTLKGAVCIGGDLVDSQEPPRVRYFEWLSPAVLLVSPPVRYREDVSHARQVVGWHMQILLTLLLNKIEQEGEGRCVQQQSTLFGYIDGTQDIVNGLRLAGIEISGSTIIVGDEDGSQITPEFIRQARVCKVASLVAINKCLPKGVFLRYKFRYFGAVEKLVCALRLRYRAIAEWSADQVGAWDNKASYIAGGFLAIADDQDRELSAEYILLEDLRVLPPVPTSHEEIEALGGGRYSVWNRHVIYSQSNLPAPWIARFFPKYCLVPRTEETEKLLQVSQESFVVNSNGTFQDALGRLVEAANRSPAYVPETKTLVLYTHGLSSGGAERQWCNLALGLAEIGEPVTVVVDSLEGASSHYLPNLESGGVHVISLRDVCLEEAARMIPSDPGLIALVDPVKSEIGLEVMRLASVLDNLKPYAVVSQLDRSNIVGTVAALLVNAPKAVISFRNYNPTNFSYLDTPWFLPAYQTLVRANRLVVTGNSVAGNVDYANWIGIDADSVRLLKNSADRDEFVRPDEKAVDAIRNELKLTDQDSVILGIFRFSEEKDPVGFIKTCAGVISKLSNVKVLLVGEGAMRDTMEAEARSAGIGDNVKFLGRRSDIPALLSVSTLLLLTSLKEGTPNVVVEAKCLGVPVVATDTGAVSELIEHGVNGFVAPVRDVEKLVTHCVAILENPALRKTLSDALLNSSVFFSKKEKAQLLLSYL</sequence>
<dbReference type="CDD" id="cd01991">
    <property type="entry name" value="Asn_synthase_B_C"/>
    <property type="match status" value="1"/>
</dbReference>
<dbReference type="CDD" id="cd00712">
    <property type="entry name" value="AsnB"/>
    <property type="match status" value="1"/>
</dbReference>
<dbReference type="KEGG" id="moz:MoryE10_05300"/>
<dbReference type="GO" id="GO:0016757">
    <property type="term" value="F:glycosyltransferase activity"/>
    <property type="evidence" value="ECO:0007669"/>
    <property type="project" value="InterPro"/>
</dbReference>
<reference evidence="9" key="1">
    <citation type="submission" date="2019-06" db="EMBL/GenBank/DDBJ databases">
        <title>Complete genome sequence of Methylogaea oryzae strain JCM16910.</title>
        <authorList>
            <person name="Asakawa S."/>
        </authorList>
    </citation>
    <scope>NUCLEOTIDE SEQUENCE</scope>
    <source>
        <strain evidence="9">E10</strain>
    </source>
</reference>
<dbReference type="Proteomes" id="UP000824988">
    <property type="component" value="Chromosome"/>
</dbReference>
<evidence type="ECO:0000256" key="2">
    <source>
        <dbReference type="ARBA" id="ARBA00005752"/>
    </source>
</evidence>
<dbReference type="EC" id="6.3.5.4" evidence="3"/>
<evidence type="ECO:0000259" key="8">
    <source>
        <dbReference type="PROSITE" id="PS51278"/>
    </source>
</evidence>
<dbReference type="InterPro" id="IPR006426">
    <property type="entry name" value="Asn_synth_AEB"/>
</dbReference>